<sequence length="186" mass="22077">RICHSSSMELISSPCSCKGSLSYVHHVCLERWLNESIRTNCELCSYEFNVKLSRRYSLLQAIWKYNQENLGLLYFSLICFMFFILSGLIFVAILNSYSLREISPTSEWKWANLSIIILNIIIFCFNIWIVYKVVIITLVPFYNWWQTCVNIQLIHQHEKVCCKDDKEVIEMYSEDQVEVRYLPKNC</sequence>
<comment type="subcellular location">
    <subcellularLocation>
        <location evidence="1">Membrane</location>
        <topology evidence="1">Multi-pass membrane protein</topology>
    </subcellularLocation>
</comment>
<dbReference type="GO" id="GO:0008270">
    <property type="term" value="F:zinc ion binding"/>
    <property type="evidence" value="ECO:0007669"/>
    <property type="project" value="UniProtKB-KW"/>
</dbReference>
<organism evidence="12">
    <name type="scientific">Clastoptera arizonana</name>
    <name type="common">Arizona spittle bug</name>
    <dbReference type="NCBI Taxonomy" id="38151"/>
    <lineage>
        <taxon>Eukaryota</taxon>
        <taxon>Metazoa</taxon>
        <taxon>Ecdysozoa</taxon>
        <taxon>Arthropoda</taxon>
        <taxon>Hexapoda</taxon>
        <taxon>Insecta</taxon>
        <taxon>Pterygota</taxon>
        <taxon>Neoptera</taxon>
        <taxon>Paraneoptera</taxon>
        <taxon>Hemiptera</taxon>
        <taxon>Auchenorrhyncha</taxon>
        <taxon>Cercopoidea</taxon>
        <taxon>Clastopteridae</taxon>
        <taxon>Clastoptera</taxon>
    </lineage>
</organism>
<feature type="domain" description="RING-CH-type" evidence="11">
    <location>
        <begin position="1"/>
        <end position="51"/>
    </location>
</feature>
<evidence type="ECO:0000256" key="6">
    <source>
        <dbReference type="ARBA" id="ARBA00022786"/>
    </source>
</evidence>
<name>A0A1B6C684_9HEMI</name>
<gene>
    <name evidence="12" type="ORF">g.45525</name>
</gene>
<keyword evidence="8 10" id="KW-1133">Transmembrane helix</keyword>
<keyword evidence="9 10" id="KW-0472">Membrane</keyword>
<evidence type="ECO:0000256" key="5">
    <source>
        <dbReference type="ARBA" id="ARBA00022771"/>
    </source>
</evidence>
<keyword evidence="4" id="KW-0479">Metal-binding</keyword>
<evidence type="ECO:0000256" key="3">
    <source>
        <dbReference type="ARBA" id="ARBA00022692"/>
    </source>
</evidence>
<feature type="transmembrane region" description="Helical" evidence="10">
    <location>
        <begin position="72"/>
        <end position="94"/>
    </location>
</feature>
<dbReference type="EMBL" id="GEDC01028558">
    <property type="protein sequence ID" value="JAS08740.1"/>
    <property type="molecule type" value="Transcribed_RNA"/>
</dbReference>
<dbReference type="InterPro" id="IPR011016">
    <property type="entry name" value="Znf_RING-CH"/>
</dbReference>
<evidence type="ECO:0000259" key="11">
    <source>
        <dbReference type="PROSITE" id="PS51292"/>
    </source>
</evidence>
<dbReference type="GO" id="GO:0004842">
    <property type="term" value="F:ubiquitin-protein transferase activity"/>
    <property type="evidence" value="ECO:0007669"/>
    <property type="project" value="TreeGrafter"/>
</dbReference>
<evidence type="ECO:0000256" key="7">
    <source>
        <dbReference type="ARBA" id="ARBA00022833"/>
    </source>
</evidence>
<dbReference type="GO" id="GO:0016567">
    <property type="term" value="P:protein ubiquitination"/>
    <property type="evidence" value="ECO:0007669"/>
    <property type="project" value="TreeGrafter"/>
</dbReference>
<feature type="transmembrane region" description="Helical" evidence="10">
    <location>
        <begin position="115"/>
        <end position="145"/>
    </location>
</feature>
<dbReference type="PROSITE" id="PS51292">
    <property type="entry name" value="ZF_RING_CH"/>
    <property type="match status" value="1"/>
</dbReference>
<reference evidence="12" key="1">
    <citation type="submission" date="2015-12" db="EMBL/GenBank/DDBJ databases">
        <title>De novo transcriptome assembly of four potential Pierce s Disease insect vectors from Arizona vineyards.</title>
        <authorList>
            <person name="Tassone E.E."/>
        </authorList>
    </citation>
    <scope>NUCLEOTIDE SEQUENCE</scope>
</reference>
<evidence type="ECO:0000256" key="8">
    <source>
        <dbReference type="ARBA" id="ARBA00022989"/>
    </source>
</evidence>
<dbReference type="Gene3D" id="3.30.40.10">
    <property type="entry name" value="Zinc/RING finger domain, C3HC4 (zinc finger)"/>
    <property type="match status" value="1"/>
</dbReference>
<keyword evidence="2" id="KW-0808">Transferase</keyword>
<dbReference type="GO" id="GO:0016020">
    <property type="term" value="C:membrane"/>
    <property type="evidence" value="ECO:0007669"/>
    <property type="project" value="UniProtKB-SubCell"/>
</dbReference>
<evidence type="ECO:0000256" key="9">
    <source>
        <dbReference type="ARBA" id="ARBA00023136"/>
    </source>
</evidence>
<dbReference type="SUPFAM" id="SSF57850">
    <property type="entry name" value="RING/U-box"/>
    <property type="match status" value="1"/>
</dbReference>
<evidence type="ECO:0000256" key="4">
    <source>
        <dbReference type="ARBA" id="ARBA00022723"/>
    </source>
</evidence>
<dbReference type="SMART" id="SM00744">
    <property type="entry name" value="RINGv"/>
    <property type="match status" value="1"/>
</dbReference>
<evidence type="ECO:0000256" key="2">
    <source>
        <dbReference type="ARBA" id="ARBA00022679"/>
    </source>
</evidence>
<evidence type="ECO:0000256" key="10">
    <source>
        <dbReference type="SAM" id="Phobius"/>
    </source>
</evidence>
<evidence type="ECO:0000313" key="12">
    <source>
        <dbReference type="EMBL" id="JAS08740.1"/>
    </source>
</evidence>
<dbReference type="Pfam" id="PF12906">
    <property type="entry name" value="RINGv"/>
    <property type="match status" value="1"/>
</dbReference>
<evidence type="ECO:0000256" key="1">
    <source>
        <dbReference type="ARBA" id="ARBA00004141"/>
    </source>
</evidence>
<keyword evidence="6" id="KW-0833">Ubl conjugation pathway</keyword>
<dbReference type="PANTHER" id="PTHR46065">
    <property type="entry name" value="E3 UBIQUITIN-PROTEIN LIGASE MARCH 2/3 FAMILY MEMBER"/>
    <property type="match status" value="1"/>
</dbReference>
<keyword evidence="7" id="KW-0862">Zinc</keyword>
<protein>
    <recommendedName>
        <fullName evidence="11">RING-CH-type domain-containing protein</fullName>
    </recommendedName>
</protein>
<dbReference type="InterPro" id="IPR013083">
    <property type="entry name" value="Znf_RING/FYVE/PHD"/>
</dbReference>
<feature type="non-terminal residue" evidence="12">
    <location>
        <position position="1"/>
    </location>
</feature>
<keyword evidence="3 10" id="KW-0812">Transmembrane</keyword>
<keyword evidence="5" id="KW-0863">Zinc-finger</keyword>
<dbReference type="PANTHER" id="PTHR46065:SF3">
    <property type="entry name" value="FI20425P1"/>
    <property type="match status" value="1"/>
</dbReference>
<dbReference type="AlphaFoldDB" id="A0A1B6C684"/>
<accession>A0A1B6C684</accession>
<proteinExistence type="predicted"/>